<dbReference type="SUPFAM" id="SSF100950">
    <property type="entry name" value="NagB/RpiA/CoA transferase-like"/>
    <property type="match status" value="1"/>
</dbReference>
<reference evidence="2" key="1">
    <citation type="journal article" date="2019" name="Int. J. Syst. Evol. Microbiol.">
        <title>The Global Catalogue of Microorganisms (GCM) 10K type strain sequencing project: providing services to taxonomists for standard genome sequencing and annotation.</title>
        <authorList>
            <consortium name="The Broad Institute Genomics Platform"/>
            <consortium name="The Broad Institute Genome Sequencing Center for Infectious Disease"/>
            <person name="Wu L."/>
            <person name="Ma J."/>
        </authorList>
    </citation>
    <scope>NUCLEOTIDE SEQUENCE [LARGE SCALE GENOMIC DNA]</scope>
    <source>
        <strain evidence="2">CCUG 43117</strain>
    </source>
</reference>
<dbReference type="RefSeq" id="WP_377817837.1">
    <property type="nucleotide sequence ID" value="NZ_JBHSLU010000104.1"/>
</dbReference>
<organism evidence="1 2">
    <name type="scientific">Bosea massiliensis</name>
    <dbReference type="NCBI Taxonomy" id="151419"/>
    <lineage>
        <taxon>Bacteria</taxon>
        <taxon>Pseudomonadati</taxon>
        <taxon>Pseudomonadota</taxon>
        <taxon>Alphaproteobacteria</taxon>
        <taxon>Hyphomicrobiales</taxon>
        <taxon>Boseaceae</taxon>
        <taxon>Bosea</taxon>
    </lineage>
</organism>
<protein>
    <submittedName>
        <fullName evidence="1">CoA-transferase</fullName>
        <ecNumber evidence="1">2.8.3.-</ecNumber>
    </submittedName>
</protein>
<evidence type="ECO:0000313" key="1">
    <source>
        <dbReference type="EMBL" id="MFC5508609.1"/>
    </source>
</evidence>
<dbReference type="Gene3D" id="3.30.30.40">
    <property type="match status" value="1"/>
</dbReference>
<dbReference type="EMBL" id="JBHSLU010000104">
    <property type="protein sequence ID" value="MFC5508609.1"/>
    <property type="molecule type" value="Genomic_DNA"/>
</dbReference>
<dbReference type="GO" id="GO:0016740">
    <property type="term" value="F:transferase activity"/>
    <property type="evidence" value="ECO:0007669"/>
    <property type="project" value="UniProtKB-KW"/>
</dbReference>
<keyword evidence="1" id="KW-0808">Transferase</keyword>
<dbReference type="EC" id="2.8.3.-" evidence="1"/>
<evidence type="ECO:0000313" key="2">
    <source>
        <dbReference type="Proteomes" id="UP001596060"/>
    </source>
</evidence>
<proteinExistence type="predicted"/>
<gene>
    <name evidence="1" type="ORF">ACFPN9_25560</name>
</gene>
<name>A0ABW0P9T5_9HYPH</name>
<dbReference type="InterPro" id="IPR037171">
    <property type="entry name" value="NagB/RpiA_transferase-like"/>
</dbReference>
<accession>A0ABW0P9T5</accession>
<dbReference type="SMART" id="SM00882">
    <property type="entry name" value="CoA_trans"/>
    <property type="match status" value="1"/>
</dbReference>
<dbReference type="Proteomes" id="UP001596060">
    <property type="component" value="Unassembled WGS sequence"/>
</dbReference>
<dbReference type="Pfam" id="PF01144">
    <property type="entry name" value="CoA_trans"/>
    <property type="match status" value="1"/>
</dbReference>
<sequence>MSTQFTTLERAISQVADGSRVAFSKLYPMALVRELIRQGKRDLRFVGMPIAGLAADLLAASGSLASVETGAVTLGPLGAARSYQRAVREGAVKALPSSCSVIVSALTGGSLGQPFVAVPGLIGSGILRERDDFLVIPNPYEPEFDIVLVPSIQPDVAFIHAAAADAEGNLLVDGGGDEALLARAARRTIATVESVSPEALDRRARGSEIISGAYVDFVVAEPRSTHPFPGYGDKTPDRAALQAYVAASATPAEIAAYIDRVIRSSGGEADYLAKAAL</sequence>
<comment type="caution">
    <text evidence="1">The sequence shown here is derived from an EMBL/GenBank/DDBJ whole genome shotgun (WGS) entry which is preliminary data.</text>
</comment>
<dbReference type="Gene3D" id="3.40.1080.10">
    <property type="entry name" value="Glutaconate Coenzyme A-transferase"/>
    <property type="match status" value="1"/>
</dbReference>
<keyword evidence="2" id="KW-1185">Reference proteome</keyword>
<dbReference type="InterPro" id="IPR004165">
    <property type="entry name" value="CoA_trans_fam_I"/>
</dbReference>